<dbReference type="PANTHER" id="PTHR10694">
    <property type="entry name" value="LYSINE-SPECIFIC DEMETHYLASE"/>
    <property type="match status" value="1"/>
</dbReference>
<evidence type="ECO:0000256" key="1">
    <source>
        <dbReference type="ARBA" id="ARBA00004123"/>
    </source>
</evidence>
<dbReference type="PANTHER" id="PTHR10694:SF113">
    <property type="entry name" value="PROTEIN JUMONJI"/>
    <property type="match status" value="1"/>
</dbReference>
<evidence type="ECO:0000256" key="3">
    <source>
        <dbReference type="SAM" id="MobiDB-lite"/>
    </source>
</evidence>
<evidence type="ECO:0000313" key="5">
    <source>
        <dbReference type="EMBL" id="CAK9159399.1"/>
    </source>
</evidence>
<keyword evidence="2" id="KW-0539">Nucleus</keyword>
<evidence type="ECO:0000256" key="2">
    <source>
        <dbReference type="ARBA" id="ARBA00023242"/>
    </source>
</evidence>
<organism evidence="5 6">
    <name type="scientific">Ilex paraguariensis</name>
    <name type="common">yerba mate</name>
    <dbReference type="NCBI Taxonomy" id="185542"/>
    <lineage>
        <taxon>Eukaryota</taxon>
        <taxon>Viridiplantae</taxon>
        <taxon>Streptophyta</taxon>
        <taxon>Embryophyta</taxon>
        <taxon>Tracheophyta</taxon>
        <taxon>Spermatophyta</taxon>
        <taxon>Magnoliopsida</taxon>
        <taxon>eudicotyledons</taxon>
        <taxon>Gunneridae</taxon>
        <taxon>Pentapetalae</taxon>
        <taxon>asterids</taxon>
        <taxon>campanulids</taxon>
        <taxon>Aquifoliales</taxon>
        <taxon>Aquifoliaceae</taxon>
        <taxon>Ilex</taxon>
    </lineage>
</organism>
<feature type="region of interest" description="Disordered" evidence="3">
    <location>
        <begin position="132"/>
        <end position="153"/>
    </location>
</feature>
<dbReference type="PROSITE" id="PS51183">
    <property type="entry name" value="JMJN"/>
    <property type="match status" value="1"/>
</dbReference>
<dbReference type="Pfam" id="PF02375">
    <property type="entry name" value="JmjN"/>
    <property type="match status" value="1"/>
</dbReference>
<evidence type="ECO:0000313" key="6">
    <source>
        <dbReference type="Proteomes" id="UP001642360"/>
    </source>
</evidence>
<keyword evidence="6" id="KW-1185">Reference proteome</keyword>
<reference evidence="5 6" key="1">
    <citation type="submission" date="2024-02" db="EMBL/GenBank/DDBJ databases">
        <authorList>
            <person name="Vignale AGUSTIN F."/>
            <person name="Sosa J E."/>
            <person name="Modenutti C."/>
        </authorList>
    </citation>
    <scope>NUCLEOTIDE SEQUENCE [LARGE SCALE GENOMIC DNA]</scope>
</reference>
<dbReference type="AlphaFoldDB" id="A0ABC8SW39"/>
<name>A0ABC8SW39_9AQUA</name>
<feature type="domain" description="JmjN" evidence="4">
    <location>
        <begin position="188"/>
        <end position="229"/>
    </location>
</feature>
<proteinExistence type="predicted"/>
<protein>
    <recommendedName>
        <fullName evidence="4">JmjN domain-containing protein</fullName>
    </recommendedName>
</protein>
<gene>
    <name evidence="5" type="ORF">ILEXP_LOCUS28096</name>
</gene>
<dbReference type="InterPro" id="IPR003349">
    <property type="entry name" value="JmjN"/>
</dbReference>
<sequence>MLLVTFNTIGSRGHTNSHYSESEEICTKTVQPQNQTLSTLPTLLIKKRNSLTELVRHCIKEENMEIPAIPPGFESIASFTLKRIEDNEITTNCSASSSSSELQPARMKTEFECSDDAKIMKSLRRRPWINYDQFDNNSGDDSDSEENLPLRPRLPKGVMRGCEECSNCQKVTARWYPQEACRPDLQDAPVFYPNEEEFEDTINYIASIRPKAEAYGICRIVPPPSWKPPCPLKEKKFWEDSKFSTRIQRIDKLQNRESMRKLLKINDHKRKKRRRCIKTGVDVGTSNADILVPLSEAGIYEAERFGFEPGPEFTLDAFQTYADDFKAQYFRKNEYIADPGGNMNMLQEQWEPSVENIEGEYWRMVEKPTEEIEVLYGADLETGVFGSGFPKQSHQVGYASDGKYVKSGWNLNNFPRLPGSVLSYESSDISGVLVPWLYIGMCFSSFCWVRHNSLSIALLTSFI</sequence>
<accession>A0ABC8SW39</accession>
<dbReference type="SMART" id="SM00545">
    <property type="entry name" value="JmjN"/>
    <property type="match status" value="1"/>
</dbReference>
<comment type="subcellular location">
    <subcellularLocation>
        <location evidence="1">Nucleus</location>
    </subcellularLocation>
</comment>
<evidence type="ECO:0000259" key="4">
    <source>
        <dbReference type="PROSITE" id="PS51183"/>
    </source>
</evidence>
<dbReference type="Proteomes" id="UP001642360">
    <property type="component" value="Unassembled WGS sequence"/>
</dbReference>
<dbReference type="GO" id="GO:0005634">
    <property type="term" value="C:nucleus"/>
    <property type="evidence" value="ECO:0007669"/>
    <property type="project" value="UniProtKB-SubCell"/>
</dbReference>
<dbReference type="Gene3D" id="2.60.120.650">
    <property type="entry name" value="Cupin"/>
    <property type="match status" value="1"/>
</dbReference>
<dbReference type="EMBL" id="CAUOFW020003348">
    <property type="protein sequence ID" value="CAK9159399.1"/>
    <property type="molecule type" value="Genomic_DNA"/>
</dbReference>
<comment type="caution">
    <text evidence="5">The sequence shown here is derived from an EMBL/GenBank/DDBJ whole genome shotgun (WGS) entry which is preliminary data.</text>
</comment>